<dbReference type="GO" id="GO:0005737">
    <property type="term" value="C:cytoplasm"/>
    <property type="evidence" value="ECO:0007669"/>
    <property type="project" value="UniProtKB-SubCell"/>
</dbReference>
<dbReference type="GO" id="GO:0000796">
    <property type="term" value="C:condensin complex"/>
    <property type="evidence" value="ECO:0007669"/>
    <property type="project" value="InterPro"/>
</dbReference>
<organism evidence="13 14">
    <name type="scientific">Linum tenue</name>
    <dbReference type="NCBI Taxonomy" id="586396"/>
    <lineage>
        <taxon>Eukaryota</taxon>
        <taxon>Viridiplantae</taxon>
        <taxon>Streptophyta</taxon>
        <taxon>Embryophyta</taxon>
        <taxon>Tracheophyta</taxon>
        <taxon>Spermatophyta</taxon>
        <taxon>Magnoliopsida</taxon>
        <taxon>eudicotyledons</taxon>
        <taxon>Gunneridae</taxon>
        <taxon>Pentapetalae</taxon>
        <taxon>rosids</taxon>
        <taxon>fabids</taxon>
        <taxon>Malpighiales</taxon>
        <taxon>Linaceae</taxon>
        <taxon>Linum</taxon>
    </lineage>
</organism>
<keyword evidence="7" id="KW-0132">Cell division</keyword>
<evidence type="ECO:0000256" key="12">
    <source>
        <dbReference type="SAM" id="SignalP"/>
    </source>
</evidence>
<keyword evidence="6" id="KW-0963">Cytoplasm</keyword>
<proteinExistence type="inferred from homology"/>
<evidence type="ECO:0000256" key="3">
    <source>
        <dbReference type="ARBA" id="ARBA00009471"/>
    </source>
</evidence>
<dbReference type="Pfam" id="PF05786">
    <property type="entry name" value="Cnd2"/>
    <property type="match status" value="3"/>
</dbReference>
<evidence type="ECO:0000256" key="11">
    <source>
        <dbReference type="SAM" id="MobiDB-lite"/>
    </source>
</evidence>
<protein>
    <recommendedName>
        <fullName evidence="4">Condensin complex subunit 2</fullName>
    </recommendedName>
</protein>
<keyword evidence="9" id="KW-0226">DNA condensation</keyword>
<sequence length="647" mass="72202">SSLVPFFFFFFFFFFFSILLSCGQPAVQQSTLLSANSLKMGEVLSPNPAQKQRLPRIQSPTSPFFLGPNNDQLERAQARAKRAAAVRRMSVALNATQSLPSDDSSDPSSPCLDKQQILDLFQNCIKLASENKINQKNTWDLTLIDHLYDIIKVEEDSETNFQKASCTLEAGVKIYSMRVDSVHSEAYKVLGGIHRVGQENEQDSVSGDASANVGQETGHRKKETEKKISPLSTLESSFEALNVKKFDAAFAVDPLYHQTSAQFDEGGAKGLLLNNLGVYGGCRVLFDSQEVPGKCVSSENQCGRVELIDLSFAKDDDFSQETEAEPGGDAFENQETWTYDQDDHQSVVDDDMDNPDASIPSYHQENDAFSFENFDMDGRADTIDTYLLHSLGFTSKHNAWAGMEDNPNGEEGPQVTTKKPKTKKQAEPDIDFTKALDEELLDVFAPPKNPKLLLLPANRAASNTKLPEDCHYQPEDLVKLFLLPNVMCIRRRGRSSREEPEQQSDDYEAQPSWDDDGGEFGGQFEDMDAHSDIENPNTLVSQPRQVAKIEVNYDKRSKQVDVQRLKETLWHHMQESSQSSLQVQEEPASFKDLLASFPNDCNAAATINDISPHLCFICLLHLANEHGLSIHGTTSLDDLSIHLPQQK</sequence>
<keyword evidence="10" id="KW-0131">Cell cycle</keyword>
<keyword evidence="8" id="KW-0498">Mitosis</keyword>
<reference evidence="13" key="1">
    <citation type="submission" date="2022-08" db="EMBL/GenBank/DDBJ databases">
        <authorList>
            <person name="Gutierrez-Valencia J."/>
        </authorList>
    </citation>
    <scope>NUCLEOTIDE SEQUENCE</scope>
</reference>
<evidence type="ECO:0000256" key="4">
    <source>
        <dbReference type="ARBA" id="ARBA00016065"/>
    </source>
</evidence>
<dbReference type="AlphaFoldDB" id="A0AAV0JWC7"/>
<evidence type="ECO:0000256" key="10">
    <source>
        <dbReference type="ARBA" id="ARBA00023306"/>
    </source>
</evidence>
<dbReference type="PANTHER" id="PTHR13108">
    <property type="entry name" value="CONDENSIN COMPLEX SUBUNIT 2"/>
    <property type="match status" value="1"/>
</dbReference>
<name>A0AAV0JWC7_9ROSI</name>
<feature type="region of interest" description="Disordered" evidence="11">
    <location>
        <begin position="493"/>
        <end position="541"/>
    </location>
</feature>
<gene>
    <name evidence="13" type="ORF">LITE_LOCUS15758</name>
</gene>
<accession>A0AAV0JWC7</accession>
<evidence type="ECO:0000313" key="13">
    <source>
        <dbReference type="EMBL" id="CAI0412964.1"/>
    </source>
</evidence>
<feature type="chain" id="PRO_5043841168" description="Condensin complex subunit 2" evidence="12">
    <location>
        <begin position="24"/>
        <end position="647"/>
    </location>
</feature>
<dbReference type="PIRSF" id="PIRSF017126">
    <property type="entry name" value="Condensin_H"/>
    <property type="match status" value="1"/>
</dbReference>
<keyword evidence="5" id="KW-0158">Chromosome</keyword>
<evidence type="ECO:0000256" key="1">
    <source>
        <dbReference type="ARBA" id="ARBA00004286"/>
    </source>
</evidence>
<keyword evidence="14" id="KW-1185">Reference proteome</keyword>
<evidence type="ECO:0000313" key="14">
    <source>
        <dbReference type="Proteomes" id="UP001154282"/>
    </source>
</evidence>
<comment type="similarity">
    <text evidence="3">Belongs to the CND2 (condensin subunit 2) family.</text>
</comment>
<dbReference type="InterPro" id="IPR022816">
    <property type="entry name" value="Condensin_barren_su2"/>
</dbReference>
<dbReference type="GO" id="GO:0003682">
    <property type="term" value="F:chromatin binding"/>
    <property type="evidence" value="ECO:0007669"/>
    <property type="project" value="TreeGrafter"/>
</dbReference>
<evidence type="ECO:0000256" key="5">
    <source>
        <dbReference type="ARBA" id="ARBA00022454"/>
    </source>
</evidence>
<feature type="compositionally biased region" description="Polar residues" evidence="11">
    <location>
        <begin position="203"/>
        <end position="215"/>
    </location>
</feature>
<evidence type="ECO:0000256" key="6">
    <source>
        <dbReference type="ARBA" id="ARBA00022490"/>
    </source>
</evidence>
<feature type="non-terminal residue" evidence="13">
    <location>
        <position position="1"/>
    </location>
</feature>
<dbReference type="Proteomes" id="UP001154282">
    <property type="component" value="Unassembled WGS sequence"/>
</dbReference>
<feature type="signal peptide" evidence="12">
    <location>
        <begin position="1"/>
        <end position="23"/>
    </location>
</feature>
<dbReference type="GO" id="GO:0007076">
    <property type="term" value="P:mitotic chromosome condensation"/>
    <property type="evidence" value="ECO:0007669"/>
    <property type="project" value="InterPro"/>
</dbReference>
<evidence type="ECO:0000256" key="7">
    <source>
        <dbReference type="ARBA" id="ARBA00022618"/>
    </source>
</evidence>
<dbReference type="GO" id="GO:0051301">
    <property type="term" value="P:cell division"/>
    <property type="evidence" value="ECO:0007669"/>
    <property type="project" value="UniProtKB-KW"/>
</dbReference>
<evidence type="ECO:0000256" key="9">
    <source>
        <dbReference type="ARBA" id="ARBA00023067"/>
    </source>
</evidence>
<feature type="region of interest" description="Disordered" evidence="11">
    <location>
        <begin position="402"/>
        <end position="426"/>
    </location>
</feature>
<keyword evidence="12" id="KW-0732">Signal</keyword>
<evidence type="ECO:0000256" key="8">
    <source>
        <dbReference type="ARBA" id="ARBA00022776"/>
    </source>
</evidence>
<evidence type="ECO:0000256" key="2">
    <source>
        <dbReference type="ARBA" id="ARBA00004496"/>
    </source>
</evidence>
<dbReference type="EMBL" id="CAMGYJ010000005">
    <property type="protein sequence ID" value="CAI0412964.1"/>
    <property type="molecule type" value="Genomic_DNA"/>
</dbReference>
<feature type="region of interest" description="Disordered" evidence="11">
    <location>
        <begin position="199"/>
        <end position="228"/>
    </location>
</feature>
<dbReference type="PANTHER" id="PTHR13108:SF9">
    <property type="entry name" value="CONDENSIN COMPLEX SUBUNIT 2"/>
    <property type="match status" value="1"/>
</dbReference>
<feature type="compositionally biased region" description="Acidic residues" evidence="11">
    <location>
        <begin position="501"/>
        <end position="518"/>
    </location>
</feature>
<comment type="caution">
    <text evidence="13">The sequence shown here is derived from an EMBL/GenBank/DDBJ whole genome shotgun (WGS) entry which is preliminary data.</text>
</comment>
<comment type="subcellular location">
    <subcellularLocation>
        <location evidence="1">Chromosome</location>
    </subcellularLocation>
    <subcellularLocation>
        <location evidence="2">Cytoplasm</location>
    </subcellularLocation>
</comment>